<dbReference type="PANTHER" id="PTHR43581">
    <property type="entry name" value="ATP/GTP PHOSPHATASE"/>
    <property type="match status" value="1"/>
</dbReference>
<dbReference type="Gene3D" id="3.40.50.300">
    <property type="entry name" value="P-loop containing nucleotide triphosphate hydrolases"/>
    <property type="match status" value="1"/>
</dbReference>
<protein>
    <recommendedName>
        <fullName evidence="1">Endonuclease GajA/Old nuclease/RecF-like AAA domain-containing protein</fullName>
    </recommendedName>
</protein>
<gene>
    <name evidence="2" type="ORF">CEK71_18610</name>
</gene>
<dbReference type="OrthoDB" id="9815944at2"/>
<dbReference type="AlphaFoldDB" id="A0A1Z4C2Z0"/>
<dbReference type="PANTHER" id="PTHR43581:SF2">
    <property type="entry name" value="EXCINUCLEASE ATPASE SUBUNIT"/>
    <property type="match status" value="1"/>
</dbReference>
<dbReference type="Proteomes" id="UP000197019">
    <property type="component" value="Chromosome"/>
</dbReference>
<dbReference type="InterPro" id="IPR027417">
    <property type="entry name" value="P-loop_NTPase"/>
</dbReference>
<feature type="domain" description="Endonuclease GajA/Old nuclease/RecF-like AAA" evidence="1">
    <location>
        <begin position="323"/>
        <end position="402"/>
    </location>
</feature>
<name>A0A1Z4C2Z0_9GAMM</name>
<dbReference type="KEGG" id="mpsy:CEK71_18610"/>
<keyword evidence="3" id="KW-1185">Reference proteome</keyword>
<sequence length="467" mass="52034">MKLDISIRHFGKINTASLKLRPFTVIAGPNSSGKSFATKALYSFFNAVNKDHLAIGFFDSCNEIIMAIPSLSPFLPKFSQAERVAFEDFSFQLNMLETIKADSFERLSFMAQVTKYALLKKEIHALSVTLDTLVSVADNDALMKGLLANVEPHISELKKIVENPTEYLFSAISNSFANALKDNFQISNLADLKNYRSAADDLAQFDFAQLGSVTLKKAALTVALNPDSFAEFRQFNTIVYLESPVYWKMAAALQSVRQDKRQLSMYGWQKINYLTGVPRYVYDLLDQLSHKRKISHPIGLDQDTINAAIGGEIKLSESGDFYFQEHGYADGVGLHSTALGITNLGLISLLLKRGVLGEGSCLFIDEPEAHLHPSWQKVMVEALFELSTKGVNIIIASHSIDMMKCIENIMEREQDNLDLDAHFGINQLSADGNSVNMSDNVFKRIAAIKEDLGQSFYEMFVDSAWLG</sequence>
<evidence type="ECO:0000259" key="1">
    <source>
        <dbReference type="Pfam" id="PF13175"/>
    </source>
</evidence>
<dbReference type="EMBL" id="CP022129">
    <property type="protein sequence ID" value="ASF47916.1"/>
    <property type="molecule type" value="Genomic_DNA"/>
</dbReference>
<accession>A0A1Z4C2Z0</accession>
<organism evidence="2 3">
    <name type="scientific">Methylovulum psychrotolerans</name>
    <dbReference type="NCBI Taxonomy" id="1704499"/>
    <lineage>
        <taxon>Bacteria</taxon>
        <taxon>Pseudomonadati</taxon>
        <taxon>Pseudomonadota</taxon>
        <taxon>Gammaproteobacteria</taxon>
        <taxon>Methylococcales</taxon>
        <taxon>Methylococcaceae</taxon>
        <taxon>Methylovulum</taxon>
    </lineage>
</organism>
<dbReference type="Pfam" id="PF13175">
    <property type="entry name" value="AAA_15"/>
    <property type="match status" value="1"/>
</dbReference>
<evidence type="ECO:0000313" key="2">
    <source>
        <dbReference type="EMBL" id="ASF47916.1"/>
    </source>
</evidence>
<dbReference type="InterPro" id="IPR041685">
    <property type="entry name" value="AAA_GajA/Old/RecF-like"/>
</dbReference>
<evidence type="ECO:0000313" key="3">
    <source>
        <dbReference type="Proteomes" id="UP000197019"/>
    </source>
</evidence>
<dbReference type="InterPro" id="IPR051396">
    <property type="entry name" value="Bact_Antivir_Def_Nuclease"/>
</dbReference>
<reference evidence="2 3" key="1">
    <citation type="submission" date="2017-06" db="EMBL/GenBank/DDBJ databases">
        <title>Genome Sequencing of the methanotroph Methylovulum psychrotolerants str. HV10-M2 isolated from a high-altitude environment.</title>
        <authorList>
            <person name="Mateos-Rivera A."/>
        </authorList>
    </citation>
    <scope>NUCLEOTIDE SEQUENCE [LARGE SCALE GENOMIC DNA]</scope>
    <source>
        <strain evidence="2 3">HV10_M2</strain>
    </source>
</reference>
<dbReference type="SUPFAM" id="SSF52540">
    <property type="entry name" value="P-loop containing nucleoside triphosphate hydrolases"/>
    <property type="match status" value="1"/>
</dbReference>
<proteinExistence type="predicted"/>